<proteinExistence type="predicted"/>
<reference evidence="3 4" key="1">
    <citation type="journal article" date="2018" name="Sci. Adv.">
        <title>Multi-heme cytochromes provide a pathway for survival in energy-limited environments.</title>
        <authorList>
            <person name="Deng X."/>
            <person name="Dohmae N."/>
            <person name="Nealson K.H."/>
            <person name="Hashimoto K."/>
            <person name="Okamoto A."/>
        </authorList>
    </citation>
    <scope>NUCLEOTIDE SEQUENCE [LARGE SCALE GENOMIC DNA]</scope>
    <source>
        <strain evidence="3 4">IS5</strain>
    </source>
</reference>
<dbReference type="KEGG" id="dfl:DFE_0805"/>
<evidence type="ECO:0000313" key="4">
    <source>
        <dbReference type="Proteomes" id="UP000269883"/>
    </source>
</evidence>
<evidence type="ECO:0000256" key="1">
    <source>
        <dbReference type="SAM" id="Coils"/>
    </source>
</evidence>
<dbReference type="Gene3D" id="1.20.5.1700">
    <property type="match status" value="1"/>
</dbReference>
<dbReference type="EMBL" id="AP017378">
    <property type="protein sequence ID" value="BBD07531.1"/>
    <property type="molecule type" value="Genomic_DNA"/>
</dbReference>
<dbReference type="RefSeq" id="WP_126376863.1">
    <property type="nucleotide sequence ID" value="NZ_AP017378.1"/>
</dbReference>
<evidence type="ECO:0000313" key="3">
    <source>
        <dbReference type="EMBL" id="BBD07531.1"/>
    </source>
</evidence>
<keyword evidence="2" id="KW-1133">Transmembrane helix</keyword>
<gene>
    <name evidence="3" type="ORF">DFE_0805</name>
</gene>
<keyword evidence="1" id="KW-0175">Coiled coil</keyword>
<keyword evidence="2" id="KW-0812">Transmembrane</keyword>
<accession>A0A2Z6AWC7</accession>
<keyword evidence="4" id="KW-1185">Reference proteome</keyword>
<evidence type="ECO:0000256" key="2">
    <source>
        <dbReference type="SAM" id="Phobius"/>
    </source>
</evidence>
<feature type="transmembrane region" description="Helical" evidence="2">
    <location>
        <begin position="18"/>
        <end position="36"/>
    </location>
</feature>
<organism evidence="3 4">
    <name type="scientific">Desulfovibrio ferrophilus</name>
    <dbReference type="NCBI Taxonomy" id="241368"/>
    <lineage>
        <taxon>Bacteria</taxon>
        <taxon>Pseudomonadati</taxon>
        <taxon>Thermodesulfobacteriota</taxon>
        <taxon>Desulfovibrionia</taxon>
        <taxon>Desulfovibrionales</taxon>
        <taxon>Desulfovibrionaceae</taxon>
        <taxon>Desulfovibrio</taxon>
    </lineage>
</organism>
<name>A0A2Z6AWC7_9BACT</name>
<dbReference type="Proteomes" id="UP000269883">
    <property type="component" value="Chromosome"/>
</dbReference>
<feature type="coiled-coil region" evidence="1">
    <location>
        <begin position="41"/>
        <end position="82"/>
    </location>
</feature>
<dbReference type="AlphaFoldDB" id="A0A2Z6AWC7"/>
<protein>
    <submittedName>
        <fullName evidence="3">DUF16 family-like protein</fullName>
    </submittedName>
</protein>
<keyword evidence="2" id="KW-0472">Membrane</keyword>
<sequence length="102" mass="11494">MILIEYAVGEKEDNMKRMILIIAMTMMFAFANMGIARAETDKRARILINKLEAQVETLENKVTSLQLLVQKLQADNEKLQGKVDSNFALIKALATRLNQNGP</sequence>